<reference evidence="3" key="1">
    <citation type="submission" date="2017-10" db="EMBL/GenBank/DDBJ databases">
        <title>Completed PacBio SMRT sequence of Methylosinus trichosporium OB3b reveals presence of a third large plasmid.</title>
        <authorList>
            <person name="Charles T.C."/>
            <person name="Lynch M.D.J."/>
            <person name="Heil J.R."/>
            <person name="Cheng J."/>
        </authorList>
    </citation>
    <scope>NUCLEOTIDE SEQUENCE [LARGE SCALE GENOMIC DNA]</scope>
    <source>
        <strain evidence="3">OB3b</strain>
    </source>
</reference>
<dbReference type="RefSeq" id="WP_003614876.1">
    <property type="nucleotide sequence ID" value="NZ_ADVE02000001.1"/>
</dbReference>
<dbReference type="Proteomes" id="UP000230709">
    <property type="component" value="Chromosome"/>
</dbReference>
<feature type="transmembrane region" description="Helical" evidence="1">
    <location>
        <begin position="21"/>
        <end position="43"/>
    </location>
</feature>
<sequence length="197" mass="21269">MTRFIEAHRALTRAAALVLSYALATALGGALFVALMHCAPAILGPGVMFYRGVGALALVFVALMAIFLALPSRLVRGVALERADSIGAATVATSLLTAAFVLGPVTVDRSVSVFMLSQFDAADHALTEAEARDAFRRIYVDDWAQIDRRLKEQELSGNLQHDGAGWRLTEQGRAFMGTARLMSSLFKGDPRFVGRRD</sequence>
<dbReference type="AlphaFoldDB" id="A0A2D2D514"/>
<proteinExistence type="predicted"/>
<dbReference type="EMBL" id="CP023737">
    <property type="protein sequence ID" value="ATQ70108.1"/>
    <property type="molecule type" value="Genomic_DNA"/>
</dbReference>
<feature type="transmembrane region" description="Helical" evidence="1">
    <location>
        <begin position="49"/>
        <end position="70"/>
    </location>
</feature>
<keyword evidence="1" id="KW-0812">Transmembrane</keyword>
<dbReference type="STRING" id="595536.GCA_000178815_00974"/>
<keyword evidence="3" id="KW-1185">Reference proteome</keyword>
<accession>A0A2D2D514</accession>
<evidence type="ECO:0000313" key="3">
    <source>
        <dbReference type="Proteomes" id="UP000230709"/>
    </source>
</evidence>
<name>A0A2D2D514_METT3</name>
<gene>
    <name evidence="2" type="ORF">CQW49_21115</name>
</gene>
<evidence type="ECO:0000256" key="1">
    <source>
        <dbReference type="SAM" id="Phobius"/>
    </source>
</evidence>
<protein>
    <submittedName>
        <fullName evidence="2">Uncharacterized protein</fullName>
    </submittedName>
</protein>
<evidence type="ECO:0000313" key="2">
    <source>
        <dbReference type="EMBL" id="ATQ70108.1"/>
    </source>
</evidence>
<organism evidence="2 3">
    <name type="scientific">Methylosinus trichosporium (strain ATCC 35070 / NCIMB 11131 / UNIQEM 75 / OB3b)</name>
    <dbReference type="NCBI Taxonomy" id="595536"/>
    <lineage>
        <taxon>Bacteria</taxon>
        <taxon>Pseudomonadati</taxon>
        <taxon>Pseudomonadota</taxon>
        <taxon>Alphaproteobacteria</taxon>
        <taxon>Hyphomicrobiales</taxon>
        <taxon>Methylocystaceae</taxon>
        <taxon>Methylosinus</taxon>
    </lineage>
</organism>
<dbReference type="KEGG" id="mtw:CQW49_21115"/>
<keyword evidence="1" id="KW-0472">Membrane</keyword>
<keyword evidence="1" id="KW-1133">Transmembrane helix</keyword>